<dbReference type="InterPro" id="IPR016024">
    <property type="entry name" value="ARM-type_fold"/>
</dbReference>
<evidence type="ECO:0000313" key="2">
    <source>
        <dbReference type="Proteomes" id="UP000003438"/>
    </source>
</evidence>
<dbReference type="InterPro" id="IPR011989">
    <property type="entry name" value="ARM-like"/>
</dbReference>
<evidence type="ECO:0008006" key="3">
    <source>
        <dbReference type="Google" id="ProtNLM"/>
    </source>
</evidence>
<comment type="caution">
    <text evidence="1">The sequence shown here is derived from an EMBL/GenBank/DDBJ whole genome shotgun (WGS) entry which is preliminary data.</text>
</comment>
<dbReference type="OrthoDB" id="2083221at2"/>
<dbReference type="Gene3D" id="1.25.10.10">
    <property type="entry name" value="Leucine-rich Repeat Variant"/>
    <property type="match status" value="1"/>
</dbReference>
<proteinExistence type="predicted"/>
<dbReference type="eggNOG" id="ENOG502ZQ43">
    <property type="taxonomic scope" value="Bacteria"/>
</dbReference>
<dbReference type="Proteomes" id="UP000003438">
    <property type="component" value="Unassembled WGS sequence"/>
</dbReference>
<accession>D1PR36</accession>
<protein>
    <recommendedName>
        <fullName evidence="3">HEAT repeat protein</fullName>
    </recommendedName>
</protein>
<dbReference type="HOGENOM" id="CLU_1538427_0_0_9"/>
<gene>
    <name evidence="1" type="ORF">SUBVAR_06862</name>
</gene>
<sequence length="174" mass="19613">MTIQQIIDDKSIKRLEKRKALIEGIINGSFDFSAISAACSFLPEKNISLLLEALEEVSRSKEFSLEEDYLNLSERYILSSDPSCKRESSRIVGNLAAAFPANLDHAIDALLQNAEHEGTVIRWASAYALARIVLIPQYARGPLFEQISRLCEKEQENGVKNQYKKALKKAEKLR</sequence>
<dbReference type="EMBL" id="ACBY02000054">
    <property type="protein sequence ID" value="EFB74882.1"/>
    <property type="molecule type" value="Genomic_DNA"/>
</dbReference>
<dbReference type="RefSeq" id="WP_007048214.1">
    <property type="nucleotide sequence ID" value="NZ_GG704770.1"/>
</dbReference>
<evidence type="ECO:0000313" key="1">
    <source>
        <dbReference type="EMBL" id="EFB74882.1"/>
    </source>
</evidence>
<dbReference type="SUPFAM" id="SSF48371">
    <property type="entry name" value="ARM repeat"/>
    <property type="match status" value="1"/>
</dbReference>
<organism evidence="1 2">
    <name type="scientific">Subdoligranulum variabile DSM 15176</name>
    <dbReference type="NCBI Taxonomy" id="411471"/>
    <lineage>
        <taxon>Bacteria</taxon>
        <taxon>Bacillati</taxon>
        <taxon>Bacillota</taxon>
        <taxon>Clostridia</taxon>
        <taxon>Eubacteriales</taxon>
        <taxon>Oscillospiraceae</taxon>
        <taxon>Subdoligranulum</taxon>
    </lineage>
</organism>
<dbReference type="AlphaFoldDB" id="D1PR36"/>
<keyword evidence="2" id="KW-1185">Reference proteome</keyword>
<reference evidence="1" key="1">
    <citation type="submission" date="2009-12" db="EMBL/GenBank/DDBJ databases">
        <authorList>
            <person name="Weinstock G."/>
            <person name="Sodergren E."/>
            <person name="Clifton S."/>
            <person name="Fulton L."/>
            <person name="Fulton B."/>
            <person name="Courtney L."/>
            <person name="Fronick C."/>
            <person name="Harrison M."/>
            <person name="Strong C."/>
            <person name="Farmer C."/>
            <person name="Delahaunty K."/>
            <person name="Markovic C."/>
            <person name="Hall O."/>
            <person name="Minx P."/>
            <person name="Tomlinson C."/>
            <person name="Mitreva M."/>
            <person name="Nelson J."/>
            <person name="Hou S."/>
            <person name="Wollam A."/>
            <person name="Pepin K.H."/>
            <person name="Johnson M."/>
            <person name="Bhonagiri V."/>
            <person name="Nash W.E."/>
            <person name="Warren W."/>
            <person name="Chinwalla A."/>
            <person name="Mardis E.R."/>
            <person name="Wilson R.K."/>
        </authorList>
    </citation>
    <scope>NUCLEOTIDE SEQUENCE [LARGE SCALE GENOMIC DNA]</scope>
    <source>
        <strain evidence="1">DSM 15176</strain>
    </source>
</reference>
<dbReference type="STRING" id="411471.SUBVAR_06862"/>
<name>D1PR36_9FIRM</name>